<dbReference type="GO" id="GO:0005634">
    <property type="term" value="C:nucleus"/>
    <property type="evidence" value="ECO:0007669"/>
    <property type="project" value="UniProtKB-SubCell"/>
</dbReference>
<dbReference type="Pfam" id="PF16124">
    <property type="entry name" value="RecQ_Zn_bind"/>
    <property type="match status" value="1"/>
</dbReference>
<evidence type="ECO:0000256" key="1">
    <source>
        <dbReference type="ARBA" id="ARBA00004123"/>
    </source>
</evidence>
<evidence type="ECO:0000256" key="3">
    <source>
        <dbReference type="ARBA" id="ARBA00022741"/>
    </source>
</evidence>
<evidence type="ECO:0000256" key="10">
    <source>
        <dbReference type="ARBA" id="ARBA00034617"/>
    </source>
</evidence>
<evidence type="ECO:0000256" key="6">
    <source>
        <dbReference type="ARBA" id="ARBA00022840"/>
    </source>
</evidence>
<dbReference type="PROSITE" id="PS51194">
    <property type="entry name" value="HELICASE_CTER"/>
    <property type="match status" value="1"/>
</dbReference>
<dbReference type="GO" id="GO:0005694">
    <property type="term" value="C:chromosome"/>
    <property type="evidence" value="ECO:0007669"/>
    <property type="project" value="TreeGrafter"/>
</dbReference>
<dbReference type="EMBL" id="JADNRY010000053">
    <property type="protein sequence ID" value="KAF9069237.1"/>
    <property type="molecule type" value="Genomic_DNA"/>
</dbReference>
<feature type="region of interest" description="Disordered" evidence="12">
    <location>
        <begin position="1"/>
        <end position="150"/>
    </location>
</feature>
<dbReference type="NCBIfam" id="TIGR00614">
    <property type="entry name" value="recQ_fam"/>
    <property type="match status" value="1"/>
</dbReference>
<keyword evidence="8" id="KW-0413">Isomerase</keyword>
<evidence type="ECO:0000256" key="5">
    <source>
        <dbReference type="ARBA" id="ARBA00022806"/>
    </source>
</evidence>
<dbReference type="GO" id="GO:0003677">
    <property type="term" value="F:DNA binding"/>
    <property type="evidence" value="ECO:0007669"/>
    <property type="project" value="UniProtKB-KW"/>
</dbReference>
<keyword evidence="3 11" id="KW-0547">Nucleotide-binding</keyword>
<dbReference type="EC" id="5.6.2.4" evidence="11"/>
<dbReference type="SMART" id="SM00956">
    <property type="entry name" value="RQC"/>
    <property type="match status" value="1"/>
</dbReference>
<evidence type="ECO:0000256" key="9">
    <source>
        <dbReference type="ARBA" id="ARBA00023242"/>
    </source>
</evidence>
<protein>
    <recommendedName>
        <fullName evidence="11">ATP-dependent DNA helicase</fullName>
        <ecNumber evidence="11">5.6.2.4</ecNumber>
    </recommendedName>
</protein>
<reference evidence="15" key="1">
    <citation type="submission" date="2020-11" db="EMBL/GenBank/DDBJ databases">
        <authorList>
            <consortium name="DOE Joint Genome Institute"/>
            <person name="Ahrendt S."/>
            <person name="Riley R."/>
            <person name="Andreopoulos W."/>
            <person name="Labutti K."/>
            <person name="Pangilinan J."/>
            <person name="Ruiz-Duenas F.J."/>
            <person name="Barrasa J.M."/>
            <person name="Sanchez-Garcia M."/>
            <person name="Camarero S."/>
            <person name="Miyauchi S."/>
            <person name="Serrano A."/>
            <person name="Linde D."/>
            <person name="Babiker R."/>
            <person name="Drula E."/>
            <person name="Ayuso-Fernandez I."/>
            <person name="Pacheco R."/>
            <person name="Padilla G."/>
            <person name="Ferreira P."/>
            <person name="Barriuso J."/>
            <person name="Kellner H."/>
            <person name="Castanera R."/>
            <person name="Alfaro M."/>
            <person name="Ramirez L."/>
            <person name="Pisabarro A.G."/>
            <person name="Kuo A."/>
            <person name="Tritt A."/>
            <person name="Lipzen A."/>
            <person name="He G."/>
            <person name="Yan M."/>
            <person name="Ng V."/>
            <person name="Cullen D."/>
            <person name="Martin F."/>
            <person name="Rosso M.-N."/>
            <person name="Henrissat B."/>
            <person name="Hibbett D."/>
            <person name="Martinez A.T."/>
            <person name="Grigoriev I.V."/>
        </authorList>
    </citation>
    <scope>NUCLEOTIDE SEQUENCE</scope>
    <source>
        <strain evidence="15">AH 40177</strain>
    </source>
</reference>
<dbReference type="GO" id="GO:0005524">
    <property type="term" value="F:ATP binding"/>
    <property type="evidence" value="ECO:0007669"/>
    <property type="project" value="UniProtKB-KW"/>
</dbReference>
<keyword evidence="7" id="KW-0238">DNA-binding</keyword>
<comment type="similarity">
    <text evidence="2 11">Belongs to the helicase family. RecQ subfamily.</text>
</comment>
<evidence type="ECO:0000256" key="4">
    <source>
        <dbReference type="ARBA" id="ARBA00022801"/>
    </source>
</evidence>
<dbReference type="InterPro" id="IPR027417">
    <property type="entry name" value="P-loop_NTPase"/>
</dbReference>
<dbReference type="InterPro" id="IPR018982">
    <property type="entry name" value="RQC_domain"/>
</dbReference>
<dbReference type="InterPro" id="IPR011545">
    <property type="entry name" value="DEAD/DEAH_box_helicase_dom"/>
</dbReference>
<gene>
    <name evidence="15" type="ORF">BDP27DRAFT_1363534</name>
</gene>
<dbReference type="PANTHER" id="PTHR13710:SF153">
    <property type="entry name" value="RECQ-LIKE DNA HELICASE BLM"/>
    <property type="match status" value="1"/>
</dbReference>
<feature type="compositionally biased region" description="Low complexity" evidence="12">
    <location>
        <begin position="18"/>
        <end position="32"/>
    </location>
</feature>
<dbReference type="Proteomes" id="UP000772434">
    <property type="component" value="Unassembled WGS sequence"/>
</dbReference>
<dbReference type="PROSITE" id="PS51192">
    <property type="entry name" value="HELICASE_ATP_BIND_1"/>
    <property type="match status" value="1"/>
</dbReference>
<dbReference type="OrthoDB" id="10261556at2759"/>
<keyword evidence="5 11" id="KW-0347">Helicase</keyword>
<feature type="domain" description="Helicase ATP-binding" evidence="13">
    <location>
        <begin position="375"/>
        <end position="550"/>
    </location>
</feature>
<keyword evidence="9 11" id="KW-0539">Nucleus</keyword>
<dbReference type="GO" id="GO:0006260">
    <property type="term" value="P:DNA replication"/>
    <property type="evidence" value="ECO:0007669"/>
    <property type="project" value="InterPro"/>
</dbReference>
<dbReference type="GO" id="GO:0009378">
    <property type="term" value="F:four-way junction helicase activity"/>
    <property type="evidence" value="ECO:0007669"/>
    <property type="project" value="TreeGrafter"/>
</dbReference>
<dbReference type="AlphaFoldDB" id="A0A9P5PVF9"/>
<dbReference type="CDD" id="cd17920">
    <property type="entry name" value="DEXHc_RecQ"/>
    <property type="match status" value="1"/>
</dbReference>
<sequence>MSSGPKNNLHDVLKKRGSSSNLTASSSLSALAPQAKTSKFKPATNSAASGLNPLARPSFHTPASGRKSESNISASREVIDLSFSSPSPPAKRRLEIPNIHDLSPFKRRRSSPSKDKENKSLSISGTFTGKGKEKVSEDDDKPRSETVRKKYYDPFEQLDLDFPSFKRDPTKQITPPSGQDHNDLKLKSDTELRGLLQFVLSLQHANNRSLDEFRCSHNSKVDIVTVEGIETLFRSRIKAIREVLATKEREQAAGFTSPYFNEHSTSSVTLASPSNDSLHPSDPIVDSVDDEMEDIEDGPKDDADDYFEDDGIDYEDPSLDAVLDVALSNESPSPQETITPDHTIFASNPYYAEIMLKLKRVFRLESFRQHQLETILAAMEGRDVFVLMPTGGGKSLCYQLPAVCTEGSKGVTVVVSPLLSLMSNQVNALKEKNVDVLLWNSETLDHGLIMQRLRGHPKPRLLYVSPEKIKDSGALASIFDDLYRTGELARFVVDEAHCISTWGHDFREAYQCLDSLRDKYPSVPIMALTATANQVMVDDIMKRLKLRDCAFFKQSFNRANLKYLIREKKSKIIDDVCTFITSKHRGETGIIYCLGRDKCEKVAGQLRQRGMKAKHFHAQMSSAEKEQVLDEWQTDRIHIVVATVAFGMGIDKPNVRFVIHHDLPKSLDGLLSELNLIATIRKPGERDVIKNLLIVSYVIVKMINNARNGEELASPQARKRQEEQAKRVMEYCLNVSDCRRVQLLQFFGEKFDRRHCRQFCDNCSHSVEMLERDLSNEAKAVVSLVQQFLATKQQVTLDHCRAVFRGADTAAIRDRNHNRLPQYAGGKHLDNELLEQLFKRLCFMEAIDEVSIQGNGGWHNYYLQPGPKALDISNGRQRVVLFYRPKATRLSTTGPKARKGKSDSRTP</sequence>
<evidence type="ECO:0000313" key="15">
    <source>
        <dbReference type="EMBL" id="KAF9069237.1"/>
    </source>
</evidence>
<dbReference type="Pfam" id="PF09382">
    <property type="entry name" value="RQC"/>
    <property type="match status" value="1"/>
</dbReference>
<comment type="catalytic activity">
    <reaction evidence="11">
        <text>ATP + H2O = ADP + phosphate + H(+)</text>
        <dbReference type="Rhea" id="RHEA:13065"/>
        <dbReference type="ChEBI" id="CHEBI:15377"/>
        <dbReference type="ChEBI" id="CHEBI:15378"/>
        <dbReference type="ChEBI" id="CHEBI:30616"/>
        <dbReference type="ChEBI" id="CHEBI:43474"/>
        <dbReference type="ChEBI" id="CHEBI:456216"/>
    </reaction>
</comment>
<feature type="region of interest" description="Disordered" evidence="12">
    <location>
        <begin position="164"/>
        <end position="184"/>
    </location>
</feature>
<dbReference type="PANTHER" id="PTHR13710">
    <property type="entry name" value="DNA HELICASE RECQ FAMILY MEMBER"/>
    <property type="match status" value="1"/>
</dbReference>
<evidence type="ECO:0000259" key="13">
    <source>
        <dbReference type="PROSITE" id="PS51192"/>
    </source>
</evidence>
<organism evidence="15 16">
    <name type="scientific">Rhodocollybia butyracea</name>
    <dbReference type="NCBI Taxonomy" id="206335"/>
    <lineage>
        <taxon>Eukaryota</taxon>
        <taxon>Fungi</taxon>
        <taxon>Dikarya</taxon>
        <taxon>Basidiomycota</taxon>
        <taxon>Agaricomycotina</taxon>
        <taxon>Agaricomycetes</taxon>
        <taxon>Agaricomycetidae</taxon>
        <taxon>Agaricales</taxon>
        <taxon>Marasmiineae</taxon>
        <taxon>Omphalotaceae</taxon>
        <taxon>Rhodocollybia</taxon>
    </lineage>
</organism>
<dbReference type="Pfam" id="PF00271">
    <property type="entry name" value="Helicase_C"/>
    <property type="match status" value="1"/>
</dbReference>
<dbReference type="InterPro" id="IPR036390">
    <property type="entry name" value="WH_DNA-bd_sf"/>
</dbReference>
<dbReference type="SMART" id="SM00487">
    <property type="entry name" value="DEXDc"/>
    <property type="match status" value="1"/>
</dbReference>
<evidence type="ECO:0000256" key="12">
    <source>
        <dbReference type="SAM" id="MobiDB-lite"/>
    </source>
</evidence>
<dbReference type="GO" id="GO:0005737">
    <property type="term" value="C:cytoplasm"/>
    <property type="evidence" value="ECO:0007669"/>
    <property type="project" value="TreeGrafter"/>
</dbReference>
<dbReference type="FunFam" id="3.40.50.300:FF:001389">
    <property type="entry name" value="ATP-dependent DNA helicase RecQ"/>
    <property type="match status" value="1"/>
</dbReference>
<comment type="caution">
    <text evidence="15">The sequence shown here is derived from an EMBL/GenBank/DDBJ whole genome shotgun (WGS) entry which is preliminary data.</text>
</comment>
<dbReference type="InterPro" id="IPR036388">
    <property type="entry name" value="WH-like_DNA-bd_sf"/>
</dbReference>
<dbReference type="SUPFAM" id="SSF46785">
    <property type="entry name" value="Winged helix' DNA-binding domain"/>
    <property type="match status" value="1"/>
</dbReference>
<dbReference type="GO" id="GO:0043138">
    <property type="term" value="F:3'-5' DNA helicase activity"/>
    <property type="evidence" value="ECO:0007669"/>
    <property type="project" value="UniProtKB-EC"/>
</dbReference>
<evidence type="ECO:0000256" key="8">
    <source>
        <dbReference type="ARBA" id="ARBA00023235"/>
    </source>
</evidence>
<feature type="compositionally biased region" description="Basic and acidic residues" evidence="12">
    <location>
        <begin position="130"/>
        <end position="150"/>
    </location>
</feature>
<keyword evidence="4 11" id="KW-0378">Hydrolase</keyword>
<dbReference type="InterPro" id="IPR032284">
    <property type="entry name" value="RecQ_Zn-bd"/>
</dbReference>
<evidence type="ECO:0000256" key="2">
    <source>
        <dbReference type="ARBA" id="ARBA00005446"/>
    </source>
</evidence>
<accession>A0A9P5PVF9</accession>
<dbReference type="GO" id="GO:0000724">
    <property type="term" value="P:double-strand break repair via homologous recombination"/>
    <property type="evidence" value="ECO:0007669"/>
    <property type="project" value="TreeGrafter"/>
</dbReference>
<dbReference type="GO" id="GO:0016787">
    <property type="term" value="F:hydrolase activity"/>
    <property type="evidence" value="ECO:0007669"/>
    <property type="project" value="UniProtKB-KW"/>
</dbReference>
<dbReference type="Gene3D" id="1.10.10.10">
    <property type="entry name" value="Winged helix-like DNA-binding domain superfamily/Winged helix DNA-binding domain"/>
    <property type="match status" value="1"/>
</dbReference>
<dbReference type="InterPro" id="IPR014001">
    <property type="entry name" value="Helicase_ATP-bd"/>
</dbReference>
<feature type="domain" description="Helicase C-terminal" evidence="14">
    <location>
        <begin position="572"/>
        <end position="739"/>
    </location>
</feature>
<comment type="catalytic activity">
    <reaction evidence="10 11">
        <text>Couples ATP hydrolysis with the unwinding of duplex DNA by translocating in the 3'-5' direction.</text>
        <dbReference type="EC" id="5.6.2.4"/>
    </reaction>
</comment>
<dbReference type="InterPro" id="IPR002464">
    <property type="entry name" value="DNA/RNA_helicase_DEAH_CS"/>
</dbReference>
<comment type="subcellular location">
    <subcellularLocation>
        <location evidence="1 11">Nucleus</location>
    </subcellularLocation>
</comment>
<evidence type="ECO:0000313" key="16">
    <source>
        <dbReference type="Proteomes" id="UP000772434"/>
    </source>
</evidence>
<evidence type="ECO:0000256" key="7">
    <source>
        <dbReference type="ARBA" id="ARBA00023125"/>
    </source>
</evidence>
<dbReference type="PROSITE" id="PS00690">
    <property type="entry name" value="DEAH_ATP_HELICASE"/>
    <property type="match status" value="1"/>
</dbReference>
<proteinExistence type="inferred from homology"/>
<dbReference type="Gene3D" id="3.40.50.300">
    <property type="entry name" value="P-loop containing nucleotide triphosphate hydrolases"/>
    <property type="match status" value="2"/>
</dbReference>
<dbReference type="SMART" id="SM00490">
    <property type="entry name" value="HELICc"/>
    <property type="match status" value="1"/>
</dbReference>
<feature type="compositionally biased region" description="Polar residues" evidence="12">
    <location>
        <begin position="264"/>
        <end position="278"/>
    </location>
</feature>
<name>A0A9P5PVF9_9AGAR</name>
<evidence type="ECO:0000256" key="11">
    <source>
        <dbReference type="RuleBase" id="RU364117"/>
    </source>
</evidence>
<evidence type="ECO:0000259" key="14">
    <source>
        <dbReference type="PROSITE" id="PS51194"/>
    </source>
</evidence>
<dbReference type="InterPro" id="IPR001650">
    <property type="entry name" value="Helicase_C-like"/>
</dbReference>
<keyword evidence="6 11" id="KW-0067">ATP-binding</keyword>
<keyword evidence="16" id="KW-1185">Reference proteome</keyword>
<feature type="region of interest" description="Disordered" evidence="12">
    <location>
        <begin position="264"/>
        <end position="286"/>
    </location>
</feature>
<dbReference type="SUPFAM" id="SSF52540">
    <property type="entry name" value="P-loop containing nucleoside triphosphate hydrolases"/>
    <property type="match status" value="1"/>
</dbReference>
<dbReference type="InterPro" id="IPR004589">
    <property type="entry name" value="DNA_helicase_ATP-dep_RecQ"/>
</dbReference>
<dbReference type="Pfam" id="PF00270">
    <property type="entry name" value="DEAD"/>
    <property type="match status" value="1"/>
</dbReference>